<dbReference type="GO" id="GO:0005634">
    <property type="term" value="C:nucleus"/>
    <property type="evidence" value="ECO:0007669"/>
    <property type="project" value="TreeGrafter"/>
</dbReference>
<dbReference type="Pfam" id="PF03184">
    <property type="entry name" value="DDE_1"/>
    <property type="match status" value="1"/>
</dbReference>
<gene>
    <name evidence="4" type="primary">LOC115881598</name>
</gene>
<dbReference type="InParanoid" id="A0A6J2XTZ7"/>
<evidence type="ECO:0000313" key="3">
    <source>
        <dbReference type="Proteomes" id="UP000504635"/>
    </source>
</evidence>
<dbReference type="Proteomes" id="UP000504635">
    <property type="component" value="Unplaced"/>
</dbReference>
<proteinExistence type="predicted"/>
<organism evidence="3 4">
    <name type="scientific">Sitophilus oryzae</name>
    <name type="common">Rice weevil</name>
    <name type="synonym">Curculio oryzae</name>
    <dbReference type="NCBI Taxonomy" id="7048"/>
    <lineage>
        <taxon>Eukaryota</taxon>
        <taxon>Metazoa</taxon>
        <taxon>Ecdysozoa</taxon>
        <taxon>Arthropoda</taxon>
        <taxon>Hexapoda</taxon>
        <taxon>Insecta</taxon>
        <taxon>Pterygota</taxon>
        <taxon>Neoptera</taxon>
        <taxon>Endopterygota</taxon>
        <taxon>Coleoptera</taxon>
        <taxon>Polyphaga</taxon>
        <taxon>Cucujiformia</taxon>
        <taxon>Curculionidae</taxon>
        <taxon>Dryophthorinae</taxon>
        <taxon>Sitophilus</taxon>
    </lineage>
</organism>
<evidence type="ECO:0000313" key="4">
    <source>
        <dbReference type="RefSeq" id="XP_030755003.1"/>
    </source>
</evidence>
<dbReference type="OrthoDB" id="5919228at2759"/>
<reference evidence="4" key="1">
    <citation type="submission" date="2025-08" db="UniProtKB">
        <authorList>
            <consortium name="RefSeq"/>
        </authorList>
    </citation>
    <scope>IDENTIFICATION</scope>
    <source>
        <tissue evidence="4">Gonads</tissue>
    </source>
</reference>
<dbReference type="GeneID" id="115881598"/>
<dbReference type="PANTHER" id="PTHR19303:SF16">
    <property type="entry name" value="JERKY PROTEIN HOMOLOG-LIKE"/>
    <property type="match status" value="1"/>
</dbReference>
<dbReference type="InterPro" id="IPR036397">
    <property type="entry name" value="RNaseH_sf"/>
</dbReference>
<sequence>MSLSTAVLDERYYLYSTTPYNPYIGGNEATAPGRKSSKERITFLACTNGDGTQKLQLLIIGKAKNPRAFKNKALPVEYVSSGNAWMTSAIFKDWFRNSFCKQVKSFLKSHRLPEKALLLIDNAPSHCSEKELISEDGKIFTLFLPPNCTALIQPMDQSSIRLTKLNYRKGLLAHILLQFEDGDDIGKCIKQINLMDAVCLLHNSWQKFTTTTLEKCWHKLLSGNLADYDPDDIIPLRQLQKKLQQAKHGYQDILNMLTQIDGEIHTNAEMNQWVENSENIIEDGDLEHEVIDDADETSDEAISSQKKASTLMH</sequence>
<evidence type="ECO:0000256" key="1">
    <source>
        <dbReference type="SAM" id="MobiDB-lite"/>
    </source>
</evidence>
<dbReference type="InterPro" id="IPR050863">
    <property type="entry name" value="CenT-Element_Derived"/>
</dbReference>
<feature type="domain" description="DDE-1" evidence="2">
    <location>
        <begin position="38"/>
        <end position="217"/>
    </location>
</feature>
<dbReference type="RefSeq" id="XP_030755003.1">
    <property type="nucleotide sequence ID" value="XM_030899143.1"/>
</dbReference>
<dbReference type="KEGG" id="soy:115881598"/>
<dbReference type="InterPro" id="IPR004875">
    <property type="entry name" value="DDE_SF_endonuclease_dom"/>
</dbReference>
<keyword evidence="3" id="KW-1185">Reference proteome</keyword>
<dbReference type="Gene3D" id="3.30.420.10">
    <property type="entry name" value="Ribonuclease H-like superfamily/Ribonuclease H"/>
    <property type="match status" value="1"/>
</dbReference>
<name>A0A6J2XTZ7_SITOR</name>
<evidence type="ECO:0000259" key="2">
    <source>
        <dbReference type="Pfam" id="PF03184"/>
    </source>
</evidence>
<accession>A0A6J2XTZ7</accession>
<feature type="region of interest" description="Disordered" evidence="1">
    <location>
        <begin position="293"/>
        <end position="313"/>
    </location>
</feature>
<feature type="compositionally biased region" description="Polar residues" evidence="1">
    <location>
        <begin position="300"/>
        <end position="313"/>
    </location>
</feature>
<dbReference type="AlphaFoldDB" id="A0A6J2XTZ7"/>
<dbReference type="PANTHER" id="PTHR19303">
    <property type="entry name" value="TRANSPOSON"/>
    <property type="match status" value="1"/>
</dbReference>
<dbReference type="GO" id="GO:0003677">
    <property type="term" value="F:DNA binding"/>
    <property type="evidence" value="ECO:0007669"/>
    <property type="project" value="TreeGrafter"/>
</dbReference>
<protein>
    <submittedName>
        <fullName evidence="4">Jerky protein homolog-like</fullName>
    </submittedName>
</protein>